<name>A0AAD6TLQ3_9AGAR</name>
<evidence type="ECO:0000313" key="1">
    <source>
        <dbReference type="EMBL" id="KAJ7068937.1"/>
    </source>
</evidence>
<dbReference type="EMBL" id="JARJCN010000144">
    <property type="protein sequence ID" value="KAJ7068937.1"/>
    <property type="molecule type" value="Genomic_DNA"/>
</dbReference>
<comment type="caution">
    <text evidence="1">The sequence shown here is derived from an EMBL/GenBank/DDBJ whole genome shotgun (WGS) entry which is preliminary data.</text>
</comment>
<protein>
    <submittedName>
        <fullName evidence="1">Uncharacterized protein</fullName>
    </submittedName>
</protein>
<dbReference type="Proteomes" id="UP001222325">
    <property type="component" value="Unassembled WGS sequence"/>
</dbReference>
<dbReference type="AlphaFoldDB" id="A0AAD6TLQ3"/>
<feature type="non-terminal residue" evidence="1">
    <location>
        <position position="199"/>
    </location>
</feature>
<keyword evidence="2" id="KW-1185">Reference proteome</keyword>
<accession>A0AAD6TLQ3</accession>
<feature type="non-terminal residue" evidence="1">
    <location>
        <position position="1"/>
    </location>
</feature>
<organism evidence="1 2">
    <name type="scientific">Mycena belliarum</name>
    <dbReference type="NCBI Taxonomy" id="1033014"/>
    <lineage>
        <taxon>Eukaryota</taxon>
        <taxon>Fungi</taxon>
        <taxon>Dikarya</taxon>
        <taxon>Basidiomycota</taxon>
        <taxon>Agaricomycotina</taxon>
        <taxon>Agaricomycetes</taxon>
        <taxon>Agaricomycetidae</taxon>
        <taxon>Agaricales</taxon>
        <taxon>Marasmiineae</taxon>
        <taxon>Mycenaceae</taxon>
        <taxon>Mycena</taxon>
    </lineage>
</organism>
<reference evidence="1" key="1">
    <citation type="submission" date="2023-03" db="EMBL/GenBank/DDBJ databases">
        <title>Massive genome expansion in bonnet fungi (Mycena s.s.) driven by repeated elements and novel gene families across ecological guilds.</title>
        <authorList>
            <consortium name="Lawrence Berkeley National Laboratory"/>
            <person name="Harder C.B."/>
            <person name="Miyauchi S."/>
            <person name="Viragh M."/>
            <person name="Kuo A."/>
            <person name="Thoen E."/>
            <person name="Andreopoulos B."/>
            <person name="Lu D."/>
            <person name="Skrede I."/>
            <person name="Drula E."/>
            <person name="Henrissat B."/>
            <person name="Morin E."/>
            <person name="Kohler A."/>
            <person name="Barry K."/>
            <person name="LaButti K."/>
            <person name="Morin E."/>
            <person name="Salamov A."/>
            <person name="Lipzen A."/>
            <person name="Mereny Z."/>
            <person name="Hegedus B."/>
            <person name="Baldrian P."/>
            <person name="Stursova M."/>
            <person name="Weitz H."/>
            <person name="Taylor A."/>
            <person name="Grigoriev I.V."/>
            <person name="Nagy L.G."/>
            <person name="Martin F."/>
            <person name="Kauserud H."/>
        </authorList>
    </citation>
    <scope>NUCLEOTIDE SEQUENCE</scope>
    <source>
        <strain evidence="1">CBHHK173m</strain>
    </source>
</reference>
<sequence length="199" mass="22635">DPLLEFGAVDGMMPGKSAELTMQLRDVVMRYSLPHHNFYWNQLSQGISDMAKIKVSREDLVARQVGPTVVYMLNEFHLEQFAQLSLAVHQILNGLDDFRGKTGNQRFPFDPEWKILRLMEENLSRSAILMTCSTLQLRLERALQRISISLNAVKRVYGREGLDSLSSMESTRDSVRSDFGQDEGKVELAKLLARPDYAA</sequence>
<evidence type="ECO:0000313" key="2">
    <source>
        <dbReference type="Proteomes" id="UP001222325"/>
    </source>
</evidence>
<proteinExistence type="predicted"/>
<gene>
    <name evidence="1" type="ORF">B0H15DRAFT_738642</name>
</gene>